<feature type="compositionally biased region" description="Low complexity" evidence="1">
    <location>
        <begin position="117"/>
        <end position="130"/>
    </location>
</feature>
<sequence>MVAHLAKYPKTSWANYTSKYTPRTRNSLVTFHKRHPSLDREAAELNKISKGRDVSFADTGLSNIPAPRPLKRLQPLDSSPARAPSPKRPRVSDLGTYRAIDPSDGVSPTSTTTLEVSASSSTPHNSHPSPGASGAQSQTQRKKFDGEDWKLAMQFVLSRDPPEDPLENVLSWKAFAKTHTTLDLEGWMELYYSDLSLFKSMEARRA</sequence>
<reference evidence="2" key="1">
    <citation type="journal article" date="2020" name="Nat. Commun.">
        <title>Large-scale genome sequencing of mycorrhizal fungi provides insights into the early evolution of symbiotic traits.</title>
        <authorList>
            <person name="Miyauchi S."/>
            <person name="Kiss E."/>
            <person name="Kuo A."/>
            <person name="Drula E."/>
            <person name="Kohler A."/>
            <person name="Sanchez-Garcia M."/>
            <person name="Morin E."/>
            <person name="Andreopoulos B."/>
            <person name="Barry K.W."/>
            <person name="Bonito G."/>
            <person name="Buee M."/>
            <person name="Carver A."/>
            <person name="Chen C."/>
            <person name="Cichocki N."/>
            <person name="Clum A."/>
            <person name="Culley D."/>
            <person name="Crous P.W."/>
            <person name="Fauchery L."/>
            <person name="Girlanda M."/>
            <person name="Hayes R.D."/>
            <person name="Keri Z."/>
            <person name="LaButti K."/>
            <person name="Lipzen A."/>
            <person name="Lombard V."/>
            <person name="Magnuson J."/>
            <person name="Maillard F."/>
            <person name="Murat C."/>
            <person name="Nolan M."/>
            <person name="Ohm R.A."/>
            <person name="Pangilinan J."/>
            <person name="Pereira M.F."/>
            <person name="Perotto S."/>
            <person name="Peter M."/>
            <person name="Pfister S."/>
            <person name="Riley R."/>
            <person name="Sitrit Y."/>
            <person name="Stielow J.B."/>
            <person name="Szollosi G."/>
            <person name="Zifcakova L."/>
            <person name="Stursova M."/>
            <person name="Spatafora J.W."/>
            <person name="Tedersoo L."/>
            <person name="Vaario L.M."/>
            <person name="Yamada A."/>
            <person name="Yan M."/>
            <person name="Wang P."/>
            <person name="Xu J."/>
            <person name="Bruns T."/>
            <person name="Baldrian P."/>
            <person name="Vilgalys R."/>
            <person name="Dunand C."/>
            <person name="Henrissat B."/>
            <person name="Grigoriev I.V."/>
            <person name="Hibbett D."/>
            <person name="Nagy L.G."/>
            <person name="Martin F.M."/>
        </authorList>
    </citation>
    <scope>NUCLEOTIDE SEQUENCE</scope>
    <source>
        <strain evidence="2">UP504</strain>
    </source>
</reference>
<protein>
    <submittedName>
        <fullName evidence="2">Uncharacterized protein</fullName>
    </submittedName>
</protein>
<evidence type="ECO:0000313" key="2">
    <source>
        <dbReference type="EMBL" id="KAF9518313.1"/>
    </source>
</evidence>
<keyword evidence="3" id="KW-1185">Reference proteome</keyword>
<evidence type="ECO:0000256" key="1">
    <source>
        <dbReference type="SAM" id="MobiDB-lite"/>
    </source>
</evidence>
<name>A0A9P6B5W9_9AGAM</name>
<feature type="compositionally biased region" description="Polar residues" evidence="1">
    <location>
        <begin position="106"/>
        <end position="116"/>
    </location>
</feature>
<organism evidence="2 3">
    <name type="scientific">Hydnum rufescens UP504</name>
    <dbReference type="NCBI Taxonomy" id="1448309"/>
    <lineage>
        <taxon>Eukaryota</taxon>
        <taxon>Fungi</taxon>
        <taxon>Dikarya</taxon>
        <taxon>Basidiomycota</taxon>
        <taxon>Agaricomycotina</taxon>
        <taxon>Agaricomycetes</taxon>
        <taxon>Cantharellales</taxon>
        <taxon>Hydnaceae</taxon>
        <taxon>Hydnum</taxon>
    </lineage>
</organism>
<accession>A0A9P6B5W9</accession>
<dbReference type="AlphaFoldDB" id="A0A9P6B5W9"/>
<gene>
    <name evidence="2" type="ORF">BS47DRAFT_335079</name>
</gene>
<proteinExistence type="predicted"/>
<evidence type="ECO:0000313" key="3">
    <source>
        <dbReference type="Proteomes" id="UP000886523"/>
    </source>
</evidence>
<dbReference type="EMBL" id="MU128926">
    <property type="protein sequence ID" value="KAF9518313.1"/>
    <property type="molecule type" value="Genomic_DNA"/>
</dbReference>
<feature type="region of interest" description="Disordered" evidence="1">
    <location>
        <begin position="56"/>
        <end position="143"/>
    </location>
</feature>
<comment type="caution">
    <text evidence="2">The sequence shown here is derived from an EMBL/GenBank/DDBJ whole genome shotgun (WGS) entry which is preliminary data.</text>
</comment>
<dbReference type="Proteomes" id="UP000886523">
    <property type="component" value="Unassembled WGS sequence"/>
</dbReference>